<feature type="transmembrane region" description="Helical" evidence="1">
    <location>
        <begin position="12"/>
        <end position="35"/>
    </location>
</feature>
<dbReference type="OrthoDB" id="2575000at2759"/>
<evidence type="ECO:0000313" key="3">
    <source>
        <dbReference type="Proteomes" id="UP000054007"/>
    </source>
</evidence>
<keyword evidence="1" id="KW-0812">Transmembrane</keyword>
<sequence length="232" mass="24950">MIAGLSKAVTLYLTPVLALTAVVLSVLAFLAPTLVLQDRVALLTVTPSFDNDSGEQLDGPSLFLGLLGSCSRPKNDEAINCTSTSFMPVYDFSDLPSEAPRILLSSPSGCSGAIAAGMLLSVIFFFTFTFVAFGHKMGDKMAAMVDRPLIQRTVAWLGFVGFLTGITSLLIVRMWYGKGVDDFNKSIQMIITNPPRVHADLGNGFTMMWVAYAFYGVPVIVALSKLHVKAAK</sequence>
<name>A0A0D7BM90_9AGAR</name>
<evidence type="ECO:0000256" key="1">
    <source>
        <dbReference type="SAM" id="Phobius"/>
    </source>
</evidence>
<feature type="transmembrane region" description="Helical" evidence="1">
    <location>
        <begin position="154"/>
        <end position="176"/>
    </location>
</feature>
<keyword evidence="1" id="KW-0472">Membrane</keyword>
<gene>
    <name evidence="2" type="ORF">CYLTODRAFT_389979</name>
</gene>
<reference evidence="2 3" key="1">
    <citation type="journal article" date="2015" name="Fungal Genet. Biol.">
        <title>Evolution of novel wood decay mechanisms in Agaricales revealed by the genome sequences of Fistulina hepatica and Cylindrobasidium torrendii.</title>
        <authorList>
            <person name="Floudas D."/>
            <person name="Held B.W."/>
            <person name="Riley R."/>
            <person name="Nagy L.G."/>
            <person name="Koehler G."/>
            <person name="Ransdell A.S."/>
            <person name="Younus H."/>
            <person name="Chow J."/>
            <person name="Chiniquy J."/>
            <person name="Lipzen A."/>
            <person name="Tritt A."/>
            <person name="Sun H."/>
            <person name="Haridas S."/>
            <person name="LaButti K."/>
            <person name="Ohm R.A."/>
            <person name="Kues U."/>
            <person name="Blanchette R.A."/>
            <person name="Grigoriev I.V."/>
            <person name="Minto R.E."/>
            <person name="Hibbett D.S."/>
        </authorList>
    </citation>
    <scope>NUCLEOTIDE SEQUENCE [LARGE SCALE GENOMIC DNA]</scope>
    <source>
        <strain evidence="2 3">FP15055 ss-10</strain>
    </source>
</reference>
<dbReference type="Proteomes" id="UP000054007">
    <property type="component" value="Unassembled WGS sequence"/>
</dbReference>
<feature type="transmembrane region" description="Helical" evidence="1">
    <location>
        <begin position="209"/>
        <end position="228"/>
    </location>
</feature>
<dbReference type="AlphaFoldDB" id="A0A0D7BM90"/>
<evidence type="ECO:0008006" key="4">
    <source>
        <dbReference type="Google" id="ProtNLM"/>
    </source>
</evidence>
<keyword evidence="1" id="KW-1133">Transmembrane helix</keyword>
<keyword evidence="3" id="KW-1185">Reference proteome</keyword>
<dbReference type="EMBL" id="KN880452">
    <property type="protein sequence ID" value="KIY71597.1"/>
    <property type="molecule type" value="Genomic_DNA"/>
</dbReference>
<proteinExistence type="predicted"/>
<accession>A0A0D7BM90</accession>
<evidence type="ECO:0000313" key="2">
    <source>
        <dbReference type="EMBL" id="KIY71597.1"/>
    </source>
</evidence>
<protein>
    <recommendedName>
        <fullName evidence="4">Transmembrane protein</fullName>
    </recommendedName>
</protein>
<organism evidence="2 3">
    <name type="scientific">Cylindrobasidium torrendii FP15055 ss-10</name>
    <dbReference type="NCBI Taxonomy" id="1314674"/>
    <lineage>
        <taxon>Eukaryota</taxon>
        <taxon>Fungi</taxon>
        <taxon>Dikarya</taxon>
        <taxon>Basidiomycota</taxon>
        <taxon>Agaricomycotina</taxon>
        <taxon>Agaricomycetes</taxon>
        <taxon>Agaricomycetidae</taxon>
        <taxon>Agaricales</taxon>
        <taxon>Marasmiineae</taxon>
        <taxon>Physalacriaceae</taxon>
        <taxon>Cylindrobasidium</taxon>
    </lineage>
</organism>
<feature type="transmembrane region" description="Helical" evidence="1">
    <location>
        <begin position="113"/>
        <end position="133"/>
    </location>
</feature>